<comment type="caution">
    <text evidence="2">The sequence shown here is derived from an EMBL/GenBank/DDBJ whole genome shotgun (WGS) entry which is preliminary data.</text>
</comment>
<keyword evidence="3" id="KW-1185">Reference proteome</keyword>
<dbReference type="Gene3D" id="3.90.70.10">
    <property type="entry name" value="Cysteine proteinases"/>
    <property type="match status" value="1"/>
</dbReference>
<evidence type="ECO:0000313" key="3">
    <source>
        <dbReference type="Proteomes" id="UP000273405"/>
    </source>
</evidence>
<evidence type="ECO:0000313" key="2">
    <source>
        <dbReference type="EMBL" id="RKH32321.1"/>
    </source>
</evidence>
<evidence type="ECO:0000256" key="1">
    <source>
        <dbReference type="SAM" id="MobiDB-lite"/>
    </source>
</evidence>
<proteinExistence type="predicted"/>
<name>A0A3A8MRJ8_9BACT</name>
<feature type="region of interest" description="Disordered" evidence="1">
    <location>
        <begin position="254"/>
        <end position="287"/>
    </location>
</feature>
<reference evidence="3" key="1">
    <citation type="submission" date="2018-09" db="EMBL/GenBank/DDBJ databases">
        <authorList>
            <person name="Livingstone P.G."/>
            <person name="Whitworth D.E."/>
        </authorList>
    </citation>
    <scope>NUCLEOTIDE SEQUENCE [LARGE SCALE GENOMIC DNA]</scope>
    <source>
        <strain evidence="3">CA040B</strain>
    </source>
</reference>
<gene>
    <name evidence="2" type="ORF">D7X12_37410</name>
</gene>
<dbReference type="Proteomes" id="UP000273405">
    <property type="component" value="Unassembled WGS sequence"/>
</dbReference>
<dbReference type="AlphaFoldDB" id="A0A3A8MRJ8"/>
<sequence length="287" mass="29616">MHPARDAQRTAPAPEKVAAVAESKPTALQAEQAADAYAVEQAVQQLWANRFAQGAGVSPQEGPGALGANPEPAPEIGGWETEGSDASVLKQTKQTNCGAAVAVMLGNDLGTGKTQSVSDTQKMDALESRFTDGKGTSPHELSNMLANQGLKVTQTSAGLDKDSLDATLARGGKAAVMVDSCLVDPTTKEGETGLAHWVSVEGKDDQGRYLLKDPSTGTRIPVDAQRLADSMEISWAKHKGGGMMLVESANGIGEPQAAAESGQKVASMGNTDGVGSRAQANFGRESS</sequence>
<organism evidence="2 3">
    <name type="scientific">Corallococcus sicarius</name>
    <dbReference type="NCBI Taxonomy" id="2316726"/>
    <lineage>
        <taxon>Bacteria</taxon>
        <taxon>Pseudomonadati</taxon>
        <taxon>Myxococcota</taxon>
        <taxon>Myxococcia</taxon>
        <taxon>Myxococcales</taxon>
        <taxon>Cystobacterineae</taxon>
        <taxon>Myxococcaceae</taxon>
        <taxon>Corallococcus</taxon>
    </lineage>
</organism>
<dbReference type="EMBL" id="RAWG01000417">
    <property type="protein sequence ID" value="RKH32321.1"/>
    <property type="molecule type" value="Genomic_DNA"/>
</dbReference>
<evidence type="ECO:0008006" key="4">
    <source>
        <dbReference type="Google" id="ProtNLM"/>
    </source>
</evidence>
<protein>
    <recommendedName>
        <fullName evidence="4">Peptidase C39-like domain-containing protein</fullName>
    </recommendedName>
</protein>
<feature type="region of interest" description="Disordered" evidence="1">
    <location>
        <begin position="55"/>
        <end position="74"/>
    </location>
</feature>
<accession>A0A3A8MRJ8</accession>